<gene>
    <name evidence="1" type="ORF">TVAG_196690</name>
</gene>
<proteinExistence type="predicted"/>
<dbReference type="SUPFAM" id="SSF48371">
    <property type="entry name" value="ARM repeat"/>
    <property type="match status" value="1"/>
</dbReference>
<dbReference type="AlphaFoldDB" id="A2FCY8"/>
<reference evidence="1" key="1">
    <citation type="submission" date="2006-10" db="EMBL/GenBank/DDBJ databases">
        <authorList>
            <person name="Amadeo P."/>
            <person name="Zhao Q."/>
            <person name="Wortman J."/>
            <person name="Fraser-Liggett C."/>
            <person name="Carlton J."/>
        </authorList>
    </citation>
    <scope>NUCLEOTIDE SEQUENCE</scope>
    <source>
        <strain evidence="1">G3</strain>
    </source>
</reference>
<dbReference type="Gene3D" id="1.25.10.10">
    <property type="entry name" value="Leucine-rich Repeat Variant"/>
    <property type="match status" value="1"/>
</dbReference>
<dbReference type="VEuPathDB" id="TrichDB:TVAGG3_0705340"/>
<dbReference type="InterPro" id="IPR016024">
    <property type="entry name" value="ARM-type_fold"/>
</dbReference>
<evidence type="ECO:0000313" key="2">
    <source>
        <dbReference type="Proteomes" id="UP000001542"/>
    </source>
</evidence>
<organism evidence="1 2">
    <name type="scientific">Trichomonas vaginalis (strain ATCC PRA-98 / G3)</name>
    <dbReference type="NCBI Taxonomy" id="412133"/>
    <lineage>
        <taxon>Eukaryota</taxon>
        <taxon>Metamonada</taxon>
        <taxon>Parabasalia</taxon>
        <taxon>Trichomonadida</taxon>
        <taxon>Trichomonadidae</taxon>
        <taxon>Trichomonas</taxon>
    </lineage>
</organism>
<protein>
    <submittedName>
        <fullName evidence="1">Uncharacterized protein</fullName>
    </submittedName>
</protein>
<evidence type="ECO:0000313" key="1">
    <source>
        <dbReference type="EMBL" id="EAX97226.1"/>
    </source>
</evidence>
<dbReference type="EMBL" id="DS113724">
    <property type="protein sequence ID" value="EAX97226.1"/>
    <property type="molecule type" value="Genomic_DNA"/>
</dbReference>
<dbReference type="InParanoid" id="A2FCY8"/>
<name>A2FCY8_TRIV3</name>
<dbReference type="Proteomes" id="UP000001542">
    <property type="component" value="Unassembled WGS sequence"/>
</dbReference>
<accession>A2FCY8</accession>
<keyword evidence="2" id="KW-1185">Reference proteome</keyword>
<dbReference type="InterPro" id="IPR011989">
    <property type="entry name" value="ARM-like"/>
</dbReference>
<dbReference type="KEGG" id="tva:4755006"/>
<reference evidence="1" key="2">
    <citation type="journal article" date="2007" name="Science">
        <title>Draft genome sequence of the sexually transmitted pathogen Trichomonas vaginalis.</title>
        <authorList>
            <person name="Carlton J.M."/>
            <person name="Hirt R.P."/>
            <person name="Silva J.C."/>
            <person name="Delcher A.L."/>
            <person name="Schatz M."/>
            <person name="Zhao Q."/>
            <person name="Wortman J.R."/>
            <person name="Bidwell S.L."/>
            <person name="Alsmark U.C.M."/>
            <person name="Besteiro S."/>
            <person name="Sicheritz-Ponten T."/>
            <person name="Noel C.J."/>
            <person name="Dacks J.B."/>
            <person name="Foster P.G."/>
            <person name="Simillion C."/>
            <person name="Van de Peer Y."/>
            <person name="Miranda-Saavedra D."/>
            <person name="Barton G.J."/>
            <person name="Westrop G.D."/>
            <person name="Mueller S."/>
            <person name="Dessi D."/>
            <person name="Fiori P.L."/>
            <person name="Ren Q."/>
            <person name="Paulsen I."/>
            <person name="Zhang H."/>
            <person name="Bastida-Corcuera F.D."/>
            <person name="Simoes-Barbosa A."/>
            <person name="Brown M.T."/>
            <person name="Hayes R.D."/>
            <person name="Mukherjee M."/>
            <person name="Okumura C.Y."/>
            <person name="Schneider R."/>
            <person name="Smith A.J."/>
            <person name="Vanacova S."/>
            <person name="Villalvazo M."/>
            <person name="Haas B.J."/>
            <person name="Pertea M."/>
            <person name="Feldblyum T.V."/>
            <person name="Utterback T.R."/>
            <person name="Shu C.L."/>
            <person name="Osoegawa K."/>
            <person name="de Jong P.J."/>
            <person name="Hrdy I."/>
            <person name="Horvathova L."/>
            <person name="Zubacova Z."/>
            <person name="Dolezal P."/>
            <person name="Malik S.B."/>
            <person name="Logsdon J.M. Jr."/>
            <person name="Henze K."/>
            <person name="Gupta A."/>
            <person name="Wang C.C."/>
            <person name="Dunne R.L."/>
            <person name="Upcroft J.A."/>
            <person name="Upcroft P."/>
            <person name="White O."/>
            <person name="Salzberg S.L."/>
            <person name="Tang P."/>
            <person name="Chiu C.-H."/>
            <person name="Lee Y.-S."/>
            <person name="Embley T.M."/>
            <person name="Coombs G.H."/>
            <person name="Mottram J.C."/>
            <person name="Tachezy J."/>
            <person name="Fraser-Liggett C.M."/>
            <person name="Johnson P.J."/>
        </authorList>
    </citation>
    <scope>NUCLEOTIDE SEQUENCE [LARGE SCALE GENOMIC DNA]</scope>
    <source>
        <strain evidence="1">G3</strain>
    </source>
</reference>
<dbReference type="VEuPathDB" id="TrichDB:TVAG_196690"/>
<dbReference type="RefSeq" id="XP_001310156.1">
    <property type="nucleotide sequence ID" value="XM_001310155.1"/>
</dbReference>
<sequence length="457" mass="52905">MIDEYKDSPFIFTNKLNEPVYDNDGGIVQGYREKDTQFLLNLIHNSSYSEKLFQQLMVYVTDRPVIVSKLKPDFAFKLISFLKEDLYTIDVLKCISSVSSEFLANYTIDFKFVLLRSEFFDLIYTIIYQRHQDNLLIDSIFNILINCCNTKDYSFTIQLMESNIIEQLIKSKDLNEYREDILIILQYFVQMPLKEYKFSIYDDIVEFIGNSLYIDDVKVTIQALIAFRKANENGDVIGFLFCNQVICNVIREKVSSYSIDCSKQALKTLNSLIKNGQEIVDIIGKFMTVEELLGNLTKDLKIVKHVIATLISLRQNSEDPGVLYHLYTELFSVDFNNTFSSTSLHIKESVVILIETYNYNPPIPVTKIYTESVLMFLANFVEVGEIKIVFTVAKLINEAIDASQSDWNFLSLIQKVFEENVFDIIDETLNNIDSNTPRHEEIENCLQHLLDTFTPAE</sequence>